<dbReference type="AlphaFoldDB" id="A0A0E9XLW3"/>
<reference evidence="1" key="1">
    <citation type="submission" date="2014-11" db="EMBL/GenBank/DDBJ databases">
        <authorList>
            <person name="Amaro Gonzalez C."/>
        </authorList>
    </citation>
    <scope>NUCLEOTIDE SEQUENCE</scope>
</reference>
<reference evidence="1" key="2">
    <citation type="journal article" date="2015" name="Fish Shellfish Immunol.">
        <title>Early steps in the European eel (Anguilla anguilla)-Vibrio vulnificus interaction in the gills: Role of the RtxA13 toxin.</title>
        <authorList>
            <person name="Callol A."/>
            <person name="Pajuelo D."/>
            <person name="Ebbesson L."/>
            <person name="Teles M."/>
            <person name="MacKenzie S."/>
            <person name="Amaro C."/>
        </authorList>
    </citation>
    <scope>NUCLEOTIDE SEQUENCE</scope>
</reference>
<sequence length="20" mass="2322">MRVISWLWWTSPLHGAGPVK</sequence>
<organism evidence="1">
    <name type="scientific">Anguilla anguilla</name>
    <name type="common">European freshwater eel</name>
    <name type="synonym">Muraena anguilla</name>
    <dbReference type="NCBI Taxonomy" id="7936"/>
    <lineage>
        <taxon>Eukaryota</taxon>
        <taxon>Metazoa</taxon>
        <taxon>Chordata</taxon>
        <taxon>Craniata</taxon>
        <taxon>Vertebrata</taxon>
        <taxon>Euteleostomi</taxon>
        <taxon>Actinopterygii</taxon>
        <taxon>Neopterygii</taxon>
        <taxon>Teleostei</taxon>
        <taxon>Anguilliformes</taxon>
        <taxon>Anguillidae</taxon>
        <taxon>Anguilla</taxon>
    </lineage>
</organism>
<name>A0A0E9XLW3_ANGAN</name>
<evidence type="ECO:0000313" key="1">
    <source>
        <dbReference type="EMBL" id="JAI02699.1"/>
    </source>
</evidence>
<dbReference type="EMBL" id="GBXM01005879">
    <property type="protein sequence ID" value="JAI02699.1"/>
    <property type="molecule type" value="Transcribed_RNA"/>
</dbReference>
<proteinExistence type="predicted"/>
<accession>A0A0E9XLW3</accession>
<protein>
    <submittedName>
        <fullName evidence="1">Uncharacterized protein</fullName>
    </submittedName>
</protein>